<dbReference type="Proteomes" id="UP000007136">
    <property type="component" value="Chromosome"/>
</dbReference>
<reference evidence="7" key="1">
    <citation type="submission" date="2008-04" db="EMBL/GenBank/DDBJ databases">
        <title>Complete sequence of chromosome of Methylobacterium populi BJ001.</title>
        <authorList>
            <consortium name="US DOE Joint Genome Institute"/>
            <person name="Copeland A."/>
            <person name="Lucas S."/>
            <person name="Lapidus A."/>
            <person name="Glavina del Rio T."/>
            <person name="Dalin E."/>
            <person name="Tice H."/>
            <person name="Bruce D."/>
            <person name="Goodwin L."/>
            <person name="Pitluck S."/>
            <person name="Chertkov O."/>
            <person name="Brettin T."/>
            <person name="Detter J.C."/>
            <person name="Han C."/>
            <person name="Kuske C.R."/>
            <person name="Schmutz J."/>
            <person name="Larimer F."/>
            <person name="Land M."/>
            <person name="Hauser L."/>
            <person name="Kyrpides N."/>
            <person name="Mikhailova N."/>
            <person name="Marx C."/>
            <person name="Richardson P."/>
        </authorList>
    </citation>
    <scope>NUCLEOTIDE SEQUENCE [LARGE SCALE GENOMIC DNA]</scope>
    <source>
        <strain evidence="7">BJ001</strain>
    </source>
</reference>
<feature type="transmembrane region" description="Helical" evidence="6">
    <location>
        <begin position="284"/>
        <end position="308"/>
    </location>
</feature>
<evidence type="ECO:0000256" key="3">
    <source>
        <dbReference type="ARBA" id="ARBA00022692"/>
    </source>
</evidence>
<feature type="transmembrane region" description="Helical" evidence="6">
    <location>
        <begin position="380"/>
        <end position="399"/>
    </location>
</feature>
<keyword evidence="2" id="KW-0813">Transport</keyword>
<feature type="transmembrane region" description="Helical" evidence="6">
    <location>
        <begin position="243"/>
        <end position="263"/>
    </location>
</feature>
<dbReference type="Pfam" id="PF13520">
    <property type="entry name" value="AA_permease_2"/>
    <property type="match status" value="1"/>
</dbReference>
<dbReference type="GO" id="GO:0016020">
    <property type="term" value="C:membrane"/>
    <property type="evidence" value="ECO:0007669"/>
    <property type="project" value="UniProtKB-SubCell"/>
</dbReference>
<evidence type="ECO:0000313" key="8">
    <source>
        <dbReference type="Proteomes" id="UP000007136"/>
    </source>
</evidence>
<dbReference type="KEGG" id="mpo:Mpop_4510"/>
<organism evidence="7 8">
    <name type="scientific">Methylorubrum populi (strain ATCC BAA-705 / NCIMB 13946 / BJ001)</name>
    <name type="common">Methylobacterium populi</name>
    <dbReference type="NCBI Taxonomy" id="441620"/>
    <lineage>
        <taxon>Bacteria</taxon>
        <taxon>Pseudomonadati</taxon>
        <taxon>Pseudomonadota</taxon>
        <taxon>Alphaproteobacteria</taxon>
        <taxon>Hyphomicrobiales</taxon>
        <taxon>Methylobacteriaceae</taxon>
        <taxon>Methylorubrum</taxon>
    </lineage>
</organism>
<dbReference type="Gene3D" id="1.20.1740.10">
    <property type="entry name" value="Amino acid/polyamine transporter I"/>
    <property type="match status" value="1"/>
</dbReference>
<dbReference type="PANTHER" id="PTHR43243:SF4">
    <property type="entry name" value="CATIONIC AMINO ACID TRANSPORTER 4"/>
    <property type="match status" value="1"/>
</dbReference>
<dbReference type="GO" id="GO:0015171">
    <property type="term" value="F:amino acid transmembrane transporter activity"/>
    <property type="evidence" value="ECO:0007669"/>
    <property type="project" value="TreeGrafter"/>
</dbReference>
<keyword evidence="4 6" id="KW-1133">Transmembrane helix</keyword>
<dbReference type="HOGENOM" id="CLU_007946_15_7_5"/>
<evidence type="ECO:0000256" key="4">
    <source>
        <dbReference type="ARBA" id="ARBA00022989"/>
    </source>
</evidence>
<evidence type="ECO:0000256" key="5">
    <source>
        <dbReference type="ARBA" id="ARBA00023136"/>
    </source>
</evidence>
<feature type="transmembrane region" description="Helical" evidence="6">
    <location>
        <begin position="462"/>
        <end position="480"/>
    </location>
</feature>
<dbReference type="eggNOG" id="COG0531">
    <property type="taxonomic scope" value="Bacteria"/>
</dbReference>
<keyword evidence="3 6" id="KW-0812">Transmembrane</keyword>
<dbReference type="AlphaFoldDB" id="B1ZGT0"/>
<sequence length="505" mass="51611">MQDNSAAGWSTKNLTTQHAVLALGARKPIAALVADEAAAGGPTLARNLSAFSLVCIGVGATVGAGIFVLTGTAAAHFAGPGLMLSFVLGAVASGLVALCYAELAAMIPVAGSTYSYTYTTLGALPAWIIGWDLVLEFAMAAATIAVGWSGYAQSLMADAGFRLPAALAAAPAAGGLVNLPAALVTLALTALLMRDNRGAAHTNAVLVVLKVAIILAFLGLGALHLRPDLWHPLVPANEGAFGAFGWSGVFRGAGVVFFAYVGFETISTAAGETRNPQRDAPVGLLGSLLVTAALYVAVAAVLTGLVPYRELDVADPIAKAMAVTGLTGFSAAIKLGALIGLTTAALTALYGQARICYAMARDRMLPDVFSRIGARSRTPFVAQGLIGLATAAVAALVPIDILGELVSIGTLFAFILVCASVLILRRTEPERARPFRVPGGPVVPVLGILACLALMVSLPGDTWLRLLAWLGLGLAIWFGYGRRRVGASPGFERTSPFAGPGQSPG</sequence>
<evidence type="ECO:0000256" key="1">
    <source>
        <dbReference type="ARBA" id="ARBA00004141"/>
    </source>
</evidence>
<dbReference type="PIRSF" id="PIRSF006060">
    <property type="entry name" value="AA_transporter"/>
    <property type="match status" value="1"/>
</dbReference>
<feature type="transmembrane region" description="Helical" evidence="6">
    <location>
        <begin position="328"/>
        <end position="351"/>
    </location>
</feature>
<evidence type="ECO:0000256" key="2">
    <source>
        <dbReference type="ARBA" id="ARBA00022448"/>
    </source>
</evidence>
<feature type="transmembrane region" description="Helical" evidence="6">
    <location>
        <begin position="82"/>
        <end position="103"/>
    </location>
</feature>
<comment type="subcellular location">
    <subcellularLocation>
        <location evidence="1">Membrane</location>
        <topology evidence="1">Multi-pass membrane protein</topology>
    </subcellularLocation>
</comment>
<name>B1ZGT0_METPB</name>
<protein>
    <submittedName>
        <fullName evidence="7">Amino acid permease-associated region</fullName>
    </submittedName>
</protein>
<dbReference type="InterPro" id="IPR002293">
    <property type="entry name" value="AA/rel_permease1"/>
</dbReference>
<dbReference type="STRING" id="441620.Mpop_4510"/>
<feature type="transmembrane region" description="Helical" evidence="6">
    <location>
        <begin position="437"/>
        <end position="456"/>
    </location>
</feature>
<feature type="transmembrane region" description="Helical" evidence="6">
    <location>
        <begin position="50"/>
        <end position="70"/>
    </location>
</feature>
<dbReference type="PANTHER" id="PTHR43243">
    <property type="entry name" value="INNER MEMBRANE TRANSPORTER YGJI-RELATED"/>
    <property type="match status" value="1"/>
</dbReference>
<dbReference type="EMBL" id="CP001029">
    <property type="protein sequence ID" value="ACB82608.1"/>
    <property type="molecule type" value="Genomic_DNA"/>
</dbReference>
<feature type="transmembrane region" description="Helical" evidence="6">
    <location>
        <begin position="405"/>
        <end position="425"/>
    </location>
</feature>
<evidence type="ECO:0000313" key="7">
    <source>
        <dbReference type="EMBL" id="ACB82608.1"/>
    </source>
</evidence>
<gene>
    <name evidence="7" type="ordered locus">Mpop_4510</name>
</gene>
<feature type="transmembrane region" description="Helical" evidence="6">
    <location>
        <begin position="124"/>
        <end position="148"/>
    </location>
</feature>
<proteinExistence type="predicted"/>
<accession>B1ZGT0</accession>
<keyword evidence="5 6" id="KW-0472">Membrane</keyword>
<feature type="transmembrane region" description="Helical" evidence="6">
    <location>
        <begin position="168"/>
        <end position="192"/>
    </location>
</feature>
<feature type="transmembrane region" description="Helical" evidence="6">
    <location>
        <begin position="204"/>
        <end position="223"/>
    </location>
</feature>
<evidence type="ECO:0000256" key="6">
    <source>
        <dbReference type="SAM" id="Phobius"/>
    </source>
</evidence>